<evidence type="ECO:0000313" key="1">
    <source>
        <dbReference type="EMBL" id="SDF02365.1"/>
    </source>
</evidence>
<gene>
    <name evidence="1" type="ORF">SAMN05216575_105151</name>
</gene>
<protein>
    <submittedName>
        <fullName evidence="1">Uncharacterized protein</fullName>
    </submittedName>
</protein>
<proteinExistence type="predicted"/>
<dbReference type="AlphaFoldDB" id="A0A1G7HPK5"/>
<dbReference type="EMBL" id="FNAE01000005">
    <property type="protein sequence ID" value="SDF02365.1"/>
    <property type="molecule type" value="Genomic_DNA"/>
</dbReference>
<accession>A0A1G7HPK5</accession>
<reference evidence="1 2" key="1">
    <citation type="submission" date="2016-10" db="EMBL/GenBank/DDBJ databases">
        <authorList>
            <person name="de Groot N.N."/>
        </authorList>
    </citation>
    <scope>NUCLEOTIDE SEQUENCE [LARGE SCALE GENOMIC DNA]</scope>
    <source>
        <strain evidence="1 2">JCM 10630</strain>
    </source>
</reference>
<name>A0A1G7HPK5_9GAMM</name>
<organism evidence="1 2">
    <name type="scientific">Ectopseudomonas alcaliphila</name>
    <dbReference type="NCBI Taxonomy" id="101564"/>
    <lineage>
        <taxon>Bacteria</taxon>
        <taxon>Pseudomonadati</taxon>
        <taxon>Pseudomonadota</taxon>
        <taxon>Gammaproteobacteria</taxon>
        <taxon>Pseudomonadales</taxon>
        <taxon>Pseudomonadaceae</taxon>
        <taxon>Ectopseudomonas</taxon>
    </lineage>
</organism>
<evidence type="ECO:0000313" key="2">
    <source>
        <dbReference type="Proteomes" id="UP000182413"/>
    </source>
</evidence>
<sequence>MRLALTYLRCAQRAANAIRGPQQHRATQLGITPH</sequence>
<dbReference type="Proteomes" id="UP000182413">
    <property type="component" value="Unassembled WGS sequence"/>
</dbReference>